<proteinExistence type="predicted"/>
<evidence type="ECO:0000259" key="1">
    <source>
        <dbReference type="SMART" id="SM01198"/>
    </source>
</evidence>
<dbReference type="EMBL" id="CAJZBQ010000005">
    <property type="protein sequence ID" value="CAG9311950.1"/>
    <property type="molecule type" value="Genomic_DNA"/>
</dbReference>
<sequence>MNLKILLAKLNYTNKFRNMGCCSNRPILNATQKKLKSFLNVFHKSETLIIENNPNNSTPETDEKNESYKKDFLAITYDFIDDSEDALAEFYNLTGIKLSSYEDFCSRIKISENLIKNPSGEEGFENWIAENKGEGWEIQNVGCYKGKKGVFVASYEWSSLKQTIDIPEGSCHRILLVGSHICRKAEYECEAKIRLKTFEKGCINEQEINFDCPYKEPIIDNFCAWTIMSLSSGISKQQQTVEVVFSGKDKLFASGHLGARFGFCFAYLIEYQN</sequence>
<accession>A0AAU9IR30</accession>
<dbReference type="InterPro" id="IPR007397">
    <property type="entry name" value="F-box-assoc_dom"/>
</dbReference>
<dbReference type="InterPro" id="IPR008979">
    <property type="entry name" value="Galactose-bd-like_sf"/>
</dbReference>
<gene>
    <name evidence="2" type="ORF">BSTOLATCC_MIC5209</name>
</gene>
<name>A0AAU9IR30_9CILI</name>
<feature type="domain" description="FBA" evidence="1">
    <location>
        <begin position="98"/>
        <end position="263"/>
    </location>
</feature>
<dbReference type="SUPFAM" id="SSF49785">
    <property type="entry name" value="Galactose-binding domain-like"/>
    <property type="match status" value="1"/>
</dbReference>
<reference evidence="2" key="1">
    <citation type="submission" date="2021-09" db="EMBL/GenBank/DDBJ databases">
        <authorList>
            <consortium name="AG Swart"/>
            <person name="Singh M."/>
            <person name="Singh A."/>
            <person name="Seah K."/>
            <person name="Emmerich C."/>
        </authorList>
    </citation>
    <scope>NUCLEOTIDE SEQUENCE</scope>
    <source>
        <strain evidence="2">ATCC30299</strain>
    </source>
</reference>
<organism evidence="2 3">
    <name type="scientific">Blepharisma stoltei</name>
    <dbReference type="NCBI Taxonomy" id="1481888"/>
    <lineage>
        <taxon>Eukaryota</taxon>
        <taxon>Sar</taxon>
        <taxon>Alveolata</taxon>
        <taxon>Ciliophora</taxon>
        <taxon>Postciliodesmatophora</taxon>
        <taxon>Heterotrichea</taxon>
        <taxon>Heterotrichida</taxon>
        <taxon>Blepharismidae</taxon>
        <taxon>Blepharisma</taxon>
    </lineage>
</organism>
<keyword evidence="3" id="KW-1185">Reference proteome</keyword>
<dbReference type="Proteomes" id="UP001162131">
    <property type="component" value="Unassembled WGS sequence"/>
</dbReference>
<comment type="caution">
    <text evidence="2">The sequence shown here is derived from an EMBL/GenBank/DDBJ whole genome shotgun (WGS) entry which is preliminary data.</text>
</comment>
<dbReference type="Pfam" id="PF04300">
    <property type="entry name" value="FBA"/>
    <property type="match status" value="1"/>
</dbReference>
<dbReference type="SMART" id="SM01198">
    <property type="entry name" value="FBA"/>
    <property type="match status" value="1"/>
</dbReference>
<evidence type="ECO:0000313" key="2">
    <source>
        <dbReference type="EMBL" id="CAG9311950.1"/>
    </source>
</evidence>
<evidence type="ECO:0000313" key="3">
    <source>
        <dbReference type="Proteomes" id="UP001162131"/>
    </source>
</evidence>
<dbReference type="Gene3D" id="2.60.120.260">
    <property type="entry name" value="Galactose-binding domain-like"/>
    <property type="match status" value="1"/>
</dbReference>
<protein>
    <recommendedName>
        <fullName evidence="1">FBA domain-containing protein</fullName>
    </recommendedName>
</protein>
<dbReference type="AlphaFoldDB" id="A0AAU9IR30"/>